<feature type="region of interest" description="Disordered" evidence="1">
    <location>
        <begin position="1"/>
        <end position="42"/>
    </location>
</feature>
<proteinExistence type="predicted"/>
<organism evidence="2 3">
    <name type="scientific">Exophiala xenobiotica</name>
    <dbReference type="NCBI Taxonomy" id="348802"/>
    <lineage>
        <taxon>Eukaryota</taxon>
        <taxon>Fungi</taxon>
        <taxon>Dikarya</taxon>
        <taxon>Ascomycota</taxon>
        <taxon>Pezizomycotina</taxon>
        <taxon>Eurotiomycetes</taxon>
        <taxon>Chaetothyriomycetidae</taxon>
        <taxon>Chaetothyriales</taxon>
        <taxon>Herpotrichiellaceae</taxon>
        <taxon>Exophiala</taxon>
    </lineage>
</organism>
<accession>A0A0D2E766</accession>
<gene>
    <name evidence="2" type="ORF">PV05_09354</name>
</gene>
<dbReference type="Proteomes" id="UP000054342">
    <property type="component" value="Unassembled WGS sequence"/>
</dbReference>
<dbReference type="GeneID" id="25331262"/>
<evidence type="ECO:0000313" key="2">
    <source>
        <dbReference type="EMBL" id="KIW50555.1"/>
    </source>
</evidence>
<dbReference type="AlphaFoldDB" id="A0A0D2E766"/>
<evidence type="ECO:0000313" key="3">
    <source>
        <dbReference type="Proteomes" id="UP000054342"/>
    </source>
</evidence>
<sequence length="106" mass="12416">MSSKMYSSDHSDHPPSPGRQQQQGEQSPLAREFSTHRPCPGARRLSFVYSPRQLAYALEKKEKRRARWEKGGTCTREHRPRINWWNSQGVALLVIRPDQTWRIKVC</sequence>
<reference evidence="2 3" key="1">
    <citation type="submission" date="2015-01" db="EMBL/GenBank/DDBJ databases">
        <title>The Genome Sequence of Exophiala xenobiotica CBS118157.</title>
        <authorList>
            <consortium name="The Broad Institute Genomics Platform"/>
            <person name="Cuomo C."/>
            <person name="de Hoog S."/>
            <person name="Gorbushina A."/>
            <person name="Stielow B."/>
            <person name="Teixiera M."/>
            <person name="Abouelleil A."/>
            <person name="Chapman S.B."/>
            <person name="Priest M."/>
            <person name="Young S.K."/>
            <person name="Wortman J."/>
            <person name="Nusbaum C."/>
            <person name="Birren B."/>
        </authorList>
    </citation>
    <scope>NUCLEOTIDE SEQUENCE [LARGE SCALE GENOMIC DNA]</scope>
    <source>
        <strain evidence="2 3">CBS 118157</strain>
    </source>
</reference>
<dbReference type="EMBL" id="KN847322">
    <property type="protein sequence ID" value="KIW50555.1"/>
    <property type="molecule type" value="Genomic_DNA"/>
</dbReference>
<name>A0A0D2E766_9EURO</name>
<dbReference type="RefSeq" id="XP_013311139.1">
    <property type="nucleotide sequence ID" value="XM_013455685.1"/>
</dbReference>
<dbReference type="HOGENOM" id="CLU_2223308_0_0_1"/>
<evidence type="ECO:0000256" key="1">
    <source>
        <dbReference type="SAM" id="MobiDB-lite"/>
    </source>
</evidence>
<protein>
    <submittedName>
        <fullName evidence="2">Uncharacterized protein</fullName>
    </submittedName>
</protein>
<keyword evidence="3" id="KW-1185">Reference proteome</keyword>